<dbReference type="EMBL" id="CH474022">
    <property type="protein sequence ID" value="EDL99577.1"/>
    <property type="molecule type" value="Genomic_DNA"/>
</dbReference>
<evidence type="ECO:0000313" key="3">
    <source>
        <dbReference type="Proteomes" id="UP000234681"/>
    </source>
</evidence>
<evidence type="ECO:0000256" key="1">
    <source>
        <dbReference type="SAM" id="SignalP"/>
    </source>
</evidence>
<dbReference type="Proteomes" id="UP000234681">
    <property type="component" value="Chromosome 14"/>
</dbReference>
<keyword evidence="1" id="KW-0732">Signal</keyword>
<feature type="chain" id="PRO_5039954163" evidence="1">
    <location>
        <begin position="17"/>
        <end position="57"/>
    </location>
</feature>
<accession>A6K607</accession>
<protein>
    <submittedName>
        <fullName evidence="2">RCG37891</fullName>
    </submittedName>
</protein>
<sequence>MWGSSARLWFTPPAQSTVCAAAAAAAALPHFWPGYFSHITHSLCIQLHSGTARLLKI</sequence>
<gene>
    <name evidence="2" type="ORF">rCG_37891</name>
</gene>
<reference evidence="3" key="1">
    <citation type="submission" date="2005-09" db="EMBL/GenBank/DDBJ databases">
        <authorList>
            <person name="Mural R.J."/>
            <person name="Li P.W."/>
            <person name="Adams M.D."/>
            <person name="Amanatides P.G."/>
            <person name="Baden-Tillson H."/>
            <person name="Barnstead M."/>
            <person name="Chin S.H."/>
            <person name="Dew I."/>
            <person name="Evans C.A."/>
            <person name="Ferriera S."/>
            <person name="Flanigan M."/>
            <person name="Fosler C."/>
            <person name="Glodek A."/>
            <person name="Gu Z."/>
            <person name="Holt R.A."/>
            <person name="Jennings D."/>
            <person name="Kraft C.L."/>
            <person name="Lu F."/>
            <person name="Nguyen T."/>
            <person name="Nusskern D.R."/>
            <person name="Pfannkoch C.M."/>
            <person name="Sitter C."/>
            <person name="Sutton G.G."/>
            <person name="Venter J.C."/>
            <person name="Wang Z."/>
            <person name="Woodage T."/>
            <person name="Zheng X.H."/>
            <person name="Zhong F."/>
        </authorList>
    </citation>
    <scope>NUCLEOTIDE SEQUENCE [LARGE SCALE GENOMIC DNA]</scope>
    <source>
        <strain>BN</strain>
        <strain evidence="3">Sprague-Dawley</strain>
    </source>
</reference>
<name>A6K607_RAT</name>
<dbReference type="AlphaFoldDB" id="A6K607"/>
<organism evidence="2 3">
    <name type="scientific">Rattus norvegicus</name>
    <name type="common">Rat</name>
    <dbReference type="NCBI Taxonomy" id="10116"/>
    <lineage>
        <taxon>Eukaryota</taxon>
        <taxon>Metazoa</taxon>
        <taxon>Chordata</taxon>
        <taxon>Craniata</taxon>
        <taxon>Vertebrata</taxon>
        <taxon>Euteleostomi</taxon>
        <taxon>Mammalia</taxon>
        <taxon>Eutheria</taxon>
        <taxon>Euarchontoglires</taxon>
        <taxon>Glires</taxon>
        <taxon>Rodentia</taxon>
        <taxon>Myomorpha</taxon>
        <taxon>Muroidea</taxon>
        <taxon>Muridae</taxon>
        <taxon>Murinae</taxon>
        <taxon>Rattus</taxon>
    </lineage>
</organism>
<feature type="signal peptide" evidence="1">
    <location>
        <begin position="1"/>
        <end position="16"/>
    </location>
</feature>
<evidence type="ECO:0000313" key="2">
    <source>
        <dbReference type="EMBL" id="EDL99577.1"/>
    </source>
</evidence>
<proteinExistence type="predicted"/>